<gene>
    <name evidence="1" type="ORF">PMYSY11_2074</name>
</gene>
<dbReference type="EMBL" id="LR215729">
    <property type="protein sequence ID" value="VEV97120.1"/>
    <property type="molecule type" value="Genomic_DNA"/>
</dbReference>
<reference evidence="1" key="1">
    <citation type="submission" date="2019-02" db="EMBL/GenBank/DDBJ databases">
        <authorList>
            <consortium name="Genoscope - CEA"/>
            <person name="William W."/>
        </authorList>
    </citation>
    <scope>NUCLEOTIDE SEQUENCE [LARGE SCALE GENOMIC DNA]</scope>
    <source>
        <strain evidence="1">YSy11</strain>
    </source>
</reference>
<sequence>MDLSGSIWQWLDLILSLLSGIELSSSLGNDQDYFLINYFVNKYMKNNDILCKSPKWIGSSPF</sequence>
<protein>
    <submittedName>
        <fullName evidence="1">Uncharacterized protein</fullName>
    </submittedName>
</protein>
<accession>A0A653E309</accession>
<proteinExistence type="predicted"/>
<evidence type="ECO:0000313" key="1">
    <source>
        <dbReference type="EMBL" id="VEV97120.1"/>
    </source>
</evidence>
<organism evidence="1">
    <name type="scientific">Pseudomonas marincola</name>
    <dbReference type="NCBI Taxonomy" id="437900"/>
    <lineage>
        <taxon>Bacteria</taxon>
        <taxon>Pseudomonadati</taxon>
        <taxon>Pseudomonadota</taxon>
        <taxon>Gammaproteobacteria</taxon>
        <taxon>Pseudomonadales</taxon>
        <taxon>Pseudomonadaceae</taxon>
        <taxon>Pseudomonas</taxon>
    </lineage>
</organism>
<name>A0A653E309_9PSED</name>
<dbReference type="AlphaFoldDB" id="A0A653E309"/>